<name>A0AAV7VC07_PLEWA</name>
<evidence type="ECO:0000313" key="2">
    <source>
        <dbReference type="Proteomes" id="UP001066276"/>
    </source>
</evidence>
<dbReference type="AlphaFoldDB" id="A0AAV7VC07"/>
<comment type="caution">
    <text evidence="1">The sequence shown here is derived from an EMBL/GenBank/DDBJ whole genome shotgun (WGS) entry which is preliminary data.</text>
</comment>
<dbReference type="EMBL" id="JANPWB010000003">
    <property type="protein sequence ID" value="KAJ1198853.1"/>
    <property type="molecule type" value="Genomic_DNA"/>
</dbReference>
<sequence>MYRLTCSDLEESSGRRAGAAGWSCVVLDLRRRRLAVTRLPLIESRAGCSVSTSTIGSVVDELGRVTVVKEGWACQLSAHGEYNQR</sequence>
<proteinExistence type="predicted"/>
<accession>A0AAV7VC07</accession>
<dbReference type="Proteomes" id="UP001066276">
    <property type="component" value="Chromosome 2_1"/>
</dbReference>
<protein>
    <submittedName>
        <fullName evidence="1">Uncharacterized protein</fullName>
    </submittedName>
</protein>
<evidence type="ECO:0000313" key="1">
    <source>
        <dbReference type="EMBL" id="KAJ1198853.1"/>
    </source>
</evidence>
<reference evidence="1" key="1">
    <citation type="journal article" date="2022" name="bioRxiv">
        <title>Sequencing and chromosome-scale assembly of the giantPleurodeles waltlgenome.</title>
        <authorList>
            <person name="Brown T."/>
            <person name="Elewa A."/>
            <person name="Iarovenko S."/>
            <person name="Subramanian E."/>
            <person name="Araus A.J."/>
            <person name="Petzold A."/>
            <person name="Susuki M."/>
            <person name="Suzuki K.-i.T."/>
            <person name="Hayashi T."/>
            <person name="Toyoda A."/>
            <person name="Oliveira C."/>
            <person name="Osipova E."/>
            <person name="Leigh N.D."/>
            <person name="Simon A."/>
            <person name="Yun M.H."/>
        </authorList>
    </citation>
    <scope>NUCLEOTIDE SEQUENCE</scope>
    <source>
        <strain evidence="1">20211129_DDA</strain>
        <tissue evidence="1">Liver</tissue>
    </source>
</reference>
<organism evidence="1 2">
    <name type="scientific">Pleurodeles waltl</name>
    <name type="common">Iberian ribbed newt</name>
    <dbReference type="NCBI Taxonomy" id="8319"/>
    <lineage>
        <taxon>Eukaryota</taxon>
        <taxon>Metazoa</taxon>
        <taxon>Chordata</taxon>
        <taxon>Craniata</taxon>
        <taxon>Vertebrata</taxon>
        <taxon>Euteleostomi</taxon>
        <taxon>Amphibia</taxon>
        <taxon>Batrachia</taxon>
        <taxon>Caudata</taxon>
        <taxon>Salamandroidea</taxon>
        <taxon>Salamandridae</taxon>
        <taxon>Pleurodelinae</taxon>
        <taxon>Pleurodeles</taxon>
    </lineage>
</organism>
<keyword evidence="2" id="KW-1185">Reference proteome</keyword>
<gene>
    <name evidence="1" type="ORF">NDU88_002692</name>
</gene>